<accession>A0A5J5A2M2</accession>
<dbReference type="SUPFAM" id="SSF48576">
    <property type="entry name" value="Terpenoid synthases"/>
    <property type="match status" value="1"/>
</dbReference>
<comment type="cofactor">
    <cofactor evidence="1">
        <name>Mg(2+)</name>
        <dbReference type="ChEBI" id="CHEBI:18420"/>
    </cofactor>
</comment>
<dbReference type="OrthoDB" id="1923994at2759"/>
<keyword evidence="5" id="KW-1185">Reference proteome</keyword>
<keyword evidence="2" id="KW-0479">Metal-binding</keyword>
<dbReference type="GO" id="GO:0046872">
    <property type="term" value="F:metal ion binding"/>
    <property type="evidence" value="ECO:0007669"/>
    <property type="project" value="UniProtKB-KW"/>
</dbReference>
<dbReference type="GO" id="GO:0004659">
    <property type="term" value="F:prenyltransferase activity"/>
    <property type="evidence" value="ECO:0007669"/>
    <property type="project" value="TreeGrafter"/>
</dbReference>
<dbReference type="PANTHER" id="PTHR43281:SF6">
    <property type="entry name" value="HETERODIMERIC GERANYLGERANYL PYROPHOSPHATE SYNTHASE SMALL SUBUNIT, CHLOROPLASTIC-LIKE"/>
    <property type="match status" value="1"/>
</dbReference>
<sequence length="243" mass="26716">MIVKMAHNQSYWASIDADIESHLKKAIPIRPPVSVFEPMHYLVFAAPRTTAPALCVASCELVGGHRDQAMAAASAIHLMHAASYTHEHLPLTDRPMPRPTIPHAFNPNVELLTGDGIMPFGFELLARSDDPAQNNSDRILRAIIEITRAAGSQGMVDGQYLQVQMQGGQLNGAELHDAGWIEHVCKKKEGMINGLLYGVGKNEKGMMELVERLRKLALKELESFNDRKVESISSIVEANLCSV</sequence>
<evidence type="ECO:0000256" key="2">
    <source>
        <dbReference type="ARBA" id="ARBA00022723"/>
    </source>
</evidence>
<organism evidence="4 5">
    <name type="scientific">Nyssa sinensis</name>
    <dbReference type="NCBI Taxonomy" id="561372"/>
    <lineage>
        <taxon>Eukaryota</taxon>
        <taxon>Viridiplantae</taxon>
        <taxon>Streptophyta</taxon>
        <taxon>Embryophyta</taxon>
        <taxon>Tracheophyta</taxon>
        <taxon>Spermatophyta</taxon>
        <taxon>Magnoliopsida</taxon>
        <taxon>eudicotyledons</taxon>
        <taxon>Gunneridae</taxon>
        <taxon>Pentapetalae</taxon>
        <taxon>asterids</taxon>
        <taxon>Cornales</taxon>
        <taxon>Nyssaceae</taxon>
        <taxon>Nyssa</taxon>
    </lineage>
</organism>
<dbReference type="PANTHER" id="PTHR43281">
    <property type="entry name" value="FARNESYL DIPHOSPHATE SYNTHASE"/>
    <property type="match status" value="1"/>
</dbReference>
<evidence type="ECO:0000256" key="1">
    <source>
        <dbReference type="ARBA" id="ARBA00001946"/>
    </source>
</evidence>
<gene>
    <name evidence="4" type="ORF">F0562_010094</name>
</gene>
<dbReference type="AlphaFoldDB" id="A0A5J5A2M2"/>
<evidence type="ECO:0000313" key="5">
    <source>
        <dbReference type="Proteomes" id="UP000325577"/>
    </source>
</evidence>
<dbReference type="InterPro" id="IPR008949">
    <property type="entry name" value="Isoprenoid_synthase_dom_sf"/>
</dbReference>
<proteinExistence type="predicted"/>
<name>A0A5J5A2M2_9ASTE</name>
<evidence type="ECO:0000313" key="4">
    <source>
        <dbReference type="EMBL" id="KAA8523671.1"/>
    </source>
</evidence>
<dbReference type="EMBL" id="CM018047">
    <property type="protein sequence ID" value="KAA8523671.1"/>
    <property type="molecule type" value="Genomic_DNA"/>
</dbReference>
<dbReference type="Proteomes" id="UP000325577">
    <property type="component" value="Linkage Group LG4"/>
</dbReference>
<protein>
    <submittedName>
        <fullName evidence="4">Uncharacterized protein</fullName>
    </submittedName>
</protein>
<reference evidence="4 5" key="1">
    <citation type="submission" date="2019-09" db="EMBL/GenBank/DDBJ databases">
        <title>A chromosome-level genome assembly of the Chinese tupelo Nyssa sinensis.</title>
        <authorList>
            <person name="Yang X."/>
            <person name="Kang M."/>
            <person name="Yang Y."/>
            <person name="Xiong H."/>
            <person name="Wang M."/>
            <person name="Zhang Z."/>
            <person name="Wang Z."/>
            <person name="Wu H."/>
            <person name="Ma T."/>
            <person name="Liu J."/>
            <person name="Xi Z."/>
        </authorList>
    </citation>
    <scope>NUCLEOTIDE SEQUENCE [LARGE SCALE GENOMIC DNA]</scope>
    <source>
        <strain evidence="4">J267</strain>
        <tissue evidence="4">Leaf</tissue>
    </source>
</reference>
<evidence type="ECO:0000256" key="3">
    <source>
        <dbReference type="ARBA" id="ARBA00022842"/>
    </source>
</evidence>
<keyword evidence="3" id="KW-0460">Magnesium</keyword>
<dbReference type="Gene3D" id="1.10.600.10">
    <property type="entry name" value="Farnesyl Diphosphate Synthase"/>
    <property type="match status" value="1"/>
</dbReference>